<name>A0A0W0ZIQ1_9GAMM</name>
<dbReference type="EMBL" id="LNYY01000019">
    <property type="protein sequence ID" value="KTD69151.1"/>
    <property type="molecule type" value="Genomic_DNA"/>
</dbReference>
<organism evidence="1 2">
    <name type="scientific">Legionella steelei</name>
    <dbReference type="NCBI Taxonomy" id="947033"/>
    <lineage>
        <taxon>Bacteria</taxon>
        <taxon>Pseudomonadati</taxon>
        <taxon>Pseudomonadota</taxon>
        <taxon>Gammaproteobacteria</taxon>
        <taxon>Legionellales</taxon>
        <taxon>Legionellaceae</taxon>
        <taxon>Legionella</taxon>
    </lineage>
</organism>
<evidence type="ECO:0000313" key="2">
    <source>
        <dbReference type="Proteomes" id="UP000054926"/>
    </source>
</evidence>
<gene>
    <name evidence="1" type="ORF">Lste_2309</name>
</gene>
<dbReference type="Proteomes" id="UP000054926">
    <property type="component" value="Unassembled WGS sequence"/>
</dbReference>
<reference evidence="1 2" key="1">
    <citation type="submission" date="2015-11" db="EMBL/GenBank/DDBJ databases">
        <title>Genomic analysis of 38 Legionella species identifies large and diverse effector repertoires.</title>
        <authorList>
            <person name="Burstein D."/>
            <person name="Amaro F."/>
            <person name="Zusman T."/>
            <person name="Lifshitz Z."/>
            <person name="Cohen O."/>
            <person name="Gilbert J.A."/>
            <person name="Pupko T."/>
            <person name="Shuman H.A."/>
            <person name="Segal G."/>
        </authorList>
    </citation>
    <scope>NUCLEOTIDE SEQUENCE [LARGE SCALE GENOMIC DNA]</scope>
    <source>
        <strain evidence="1 2">IMVS3376</strain>
    </source>
</reference>
<evidence type="ECO:0000313" key="1">
    <source>
        <dbReference type="EMBL" id="KTD69151.1"/>
    </source>
</evidence>
<protein>
    <submittedName>
        <fullName evidence="1">Uncharacterized protein</fullName>
    </submittedName>
</protein>
<keyword evidence="2" id="KW-1185">Reference proteome</keyword>
<dbReference type="AlphaFoldDB" id="A0A0W0ZIQ1"/>
<comment type="caution">
    <text evidence="1">The sequence shown here is derived from an EMBL/GenBank/DDBJ whole genome shotgun (WGS) entry which is preliminary data.</text>
</comment>
<sequence length="318" mass="35976">MASDKKKLEQIFKLIADNPLEAIKQIQTLDAEDLENASLGYLKDEQLFDKAIRAQQLDVANAIIERYGEVHKKEDLKHYLGKQQLKPLAIDYQDGQNTYVYDMNMVRCMSLTAFRFYKDLVSEQKDEYLKSIQAETKQLRILGVEELLKVTHNPAKQELSKALKSYKEGKSFADVELNKAITKAFSSLDRDEKAKETISYQQADAALATAINLDNACSQFRSQSRFAHSSLDSFKSNISGILNHSSNNILKENRSFADKMASIGNVVARYTGIGYVVAAVQGKFQDFHDFKWTLFNEKTKFETQQENIGSQITPKAGG</sequence>
<proteinExistence type="predicted"/>
<accession>A0A0W0ZIQ1</accession>
<dbReference type="PATRIC" id="fig|947033.5.peg.2448"/>
<dbReference type="STRING" id="947033.Lste_2309"/>